<proteinExistence type="predicted"/>
<dbReference type="AlphaFoldDB" id="A0A1D2JAZ7"/>
<evidence type="ECO:0000256" key="1">
    <source>
        <dbReference type="SAM" id="MobiDB-lite"/>
    </source>
</evidence>
<sequence>MHHNSYHPTQAAGHEAPSPESDMEWMHSVGWLIRRMEHHGFEQIIMAMPVVKKFKKFMTLYLKHAHKKILAQVGIDARMPDVISACSPRMTYHGDFPSGMPGQT</sequence>
<dbReference type="VEuPathDB" id="FungiDB:PADG_07052"/>
<reference evidence="2 3" key="1">
    <citation type="submission" date="2016-06" db="EMBL/GenBank/DDBJ databases">
        <authorList>
            <person name="Kjaerup R.B."/>
            <person name="Dalgaard T.S."/>
            <person name="Juul-Madsen H.R."/>
        </authorList>
    </citation>
    <scope>NUCLEOTIDE SEQUENCE [LARGE SCALE GENOMIC DNA]</scope>
    <source>
        <strain evidence="2 3">Pb300</strain>
    </source>
</reference>
<feature type="non-terminal residue" evidence="2">
    <location>
        <position position="104"/>
    </location>
</feature>
<dbReference type="EMBL" id="LZYO01000227">
    <property type="protein sequence ID" value="ODH25168.1"/>
    <property type="molecule type" value="Genomic_DNA"/>
</dbReference>
<gene>
    <name evidence="2" type="ORF">ACO22_05258</name>
</gene>
<protein>
    <submittedName>
        <fullName evidence="2">Uncharacterized protein</fullName>
    </submittedName>
</protein>
<evidence type="ECO:0000313" key="3">
    <source>
        <dbReference type="Proteomes" id="UP000242814"/>
    </source>
</evidence>
<feature type="region of interest" description="Disordered" evidence="1">
    <location>
        <begin position="1"/>
        <end position="22"/>
    </location>
</feature>
<comment type="caution">
    <text evidence="2">The sequence shown here is derived from an EMBL/GenBank/DDBJ whole genome shotgun (WGS) entry which is preliminary data.</text>
</comment>
<accession>A0A1D2JAZ7</accession>
<dbReference type="VEuPathDB" id="FungiDB:PABG_12115"/>
<organism evidence="2 3">
    <name type="scientific">Paracoccidioides brasiliensis</name>
    <dbReference type="NCBI Taxonomy" id="121759"/>
    <lineage>
        <taxon>Eukaryota</taxon>
        <taxon>Fungi</taxon>
        <taxon>Dikarya</taxon>
        <taxon>Ascomycota</taxon>
        <taxon>Pezizomycotina</taxon>
        <taxon>Eurotiomycetes</taxon>
        <taxon>Eurotiomycetidae</taxon>
        <taxon>Onygenales</taxon>
        <taxon>Ajellomycetaceae</taxon>
        <taxon>Paracoccidioides</taxon>
    </lineage>
</organism>
<name>A0A1D2JAZ7_PARBR</name>
<evidence type="ECO:0000313" key="2">
    <source>
        <dbReference type="EMBL" id="ODH25168.1"/>
    </source>
</evidence>
<dbReference type="Proteomes" id="UP000242814">
    <property type="component" value="Unassembled WGS sequence"/>
</dbReference>